<protein>
    <submittedName>
        <fullName evidence="1">Uncharacterized protein</fullName>
    </submittedName>
</protein>
<organism evidence="1 2">
    <name type="scientific">Heterobasidion irregulare (strain TC 32-1)</name>
    <dbReference type="NCBI Taxonomy" id="747525"/>
    <lineage>
        <taxon>Eukaryota</taxon>
        <taxon>Fungi</taxon>
        <taxon>Dikarya</taxon>
        <taxon>Basidiomycota</taxon>
        <taxon>Agaricomycotina</taxon>
        <taxon>Agaricomycetes</taxon>
        <taxon>Russulales</taxon>
        <taxon>Bondarzewiaceae</taxon>
        <taxon>Heterobasidion</taxon>
        <taxon>Heterobasidion annosum species complex</taxon>
    </lineage>
</organism>
<gene>
    <name evidence="1" type="ORF">HETIRDRAFT_479667</name>
</gene>
<dbReference type="InParanoid" id="W4JTX2"/>
<dbReference type="HOGENOM" id="CLU_2236943_0_0_1"/>
<evidence type="ECO:0000313" key="2">
    <source>
        <dbReference type="Proteomes" id="UP000030671"/>
    </source>
</evidence>
<dbReference type="EMBL" id="KI925463">
    <property type="protein sequence ID" value="ETW77012.1"/>
    <property type="molecule type" value="Genomic_DNA"/>
</dbReference>
<evidence type="ECO:0000313" key="1">
    <source>
        <dbReference type="EMBL" id="ETW77012.1"/>
    </source>
</evidence>
<sequence length="105" mass="11906">MCNFLNLADRPRVPLSVPPNRLPAHPRTSVSHPMALFQTAMTEDPIHRSVQSKPALLLNSRSCPTQPRRLSARRTYPSMATDPWNGSQILNYIYHRLVSDTRGQT</sequence>
<dbReference type="RefSeq" id="XP_009550569.1">
    <property type="nucleotide sequence ID" value="XM_009552274.1"/>
</dbReference>
<dbReference type="Proteomes" id="UP000030671">
    <property type="component" value="Unassembled WGS sequence"/>
</dbReference>
<dbReference type="AlphaFoldDB" id="W4JTX2"/>
<proteinExistence type="predicted"/>
<name>W4JTX2_HETIT</name>
<keyword evidence="2" id="KW-1185">Reference proteome</keyword>
<accession>W4JTX2</accession>
<dbReference type="KEGG" id="hir:HETIRDRAFT_479667"/>
<dbReference type="GeneID" id="20677880"/>
<reference evidence="1 2" key="1">
    <citation type="journal article" date="2012" name="New Phytol.">
        <title>Insight into trade-off between wood decay and parasitism from the genome of a fungal forest pathogen.</title>
        <authorList>
            <person name="Olson A."/>
            <person name="Aerts A."/>
            <person name="Asiegbu F."/>
            <person name="Belbahri L."/>
            <person name="Bouzid O."/>
            <person name="Broberg A."/>
            <person name="Canback B."/>
            <person name="Coutinho P.M."/>
            <person name="Cullen D."/>
            <person name="Dalman K."/>
            <person name="Deflorio G."/>
            <person name="van Diepen L.T."/>
            <person name="Dunand C."/>
            <person name="Duplessis S."/>
            <person name="Durling M."/>
            <person name="Gonthier P."/>
            <person name="Grimwood J."/>
            <person name="Fossdal C.G."/>
            <person name="Hansson D."/>
            <person name="Henrissat B."/>
            <person name="Hietala A."/>
            <person name="Himmelstrand K."/>
            <person name="Hoffmeister D."/>
            <person name="Hogberg N."/>
            <person name="James T.Y."/>
            <person name="Karlsson M."/>
            <person name="Kohler A."/>
            <person name="Kues U."/>
            <person name="Lee Y.H."/>
            <person name="Lin Y.C."/>
            <person name="Lind M."/>
            <person name="Lindquist E."/>
            <person name="Lombard V."/>
            <person name="Lucas S."/>
            <person name="Lunden K."/>
            <person name="Morin E."/>
            <person name="Murat C."/>
            <person name="Park J."/>
            <person name="Raffaello T."/>
            <person name="Rouze P."/>
            <person name="Salamov A."/>
            <person name="Schmutz J."/>
            <person name="Solheim H."/>
            <person name="Stahlberg J."/>
            <person name="Velez H."/>
            <person name="de Vries R.P."/>
            <person name="Wiebenga A."/>
            <person name="Woodward S."/>
            <person name="Yakovlev I."/>
            <person name="Garbelotto M."/>
            <person name="Martin F."/>
            <person name="Grigoriev I.V."/>
            <person name="Stenlid J."/>
        </authorList>
    </citation>
    <scope>NUCLEOTIDE SEQUENCE [LARGE SCALE GENOMIC DNA]</scope>
    <source>
        <strain evidence="1 2">TC 32-1</strain>
    </source>
</reference>